<sequence>MSSSTRMDLMDLVSIFDHFISLCLLTLITPSVHLSSRYQRGPGFHSTALFSLATAAGFLSILCTAENSAGWGESKRRLTHIHSSTAFVLLLTDSQAKLLQCYLQKGMSEPPLC</sequence>
<dbReference type="EMBL" id="KL197746">
    <property type="protein sequence ID" value="KDQ51686.1"/>
    <property type="molecule type" value="Genomic_DNA"/>
</dbReference>
<organism evidence="2 3">
    <name type="scientific">Jaapia argillacea MUCL 33604</name>
    <dbReference type="NCBI Taxonomy" id="933084"/>
    <lineage>
        <taxon>Eukaryota</taxon>
        <taxon>Fungi</taxon>
        <taxon>Dikarya</taxon>
        <taxon>Basidiomycota</taxon>
        <taxon>Agaricomycotina</taxon>
        <taxon>Agaricomycetes</taxon>
        <taxon>Agaricomycetidae</taxon>
        <taxon>Jaapiales</taxon>
        <taxon>Jaapiaceae</taxon>
        <taxon>Jaapia</taxon>
    </lineage>
</organism>
<feature type="transmembrane region" description="Helical" evidence="1">
    <location>
        <begin position="44"/>
        <end position="65"/>
    </location>
</feature>
<dbReference type="Proteomes" id="UP000027265">
    <property type="component" value="Unassembled WGS sequence"/>
</dbReference>
<gene>
    <name evidence="2" type="ORF">JAAARDRAFT_40922</name>
</gene>
<proteinExistence type="predicted"/>
<dbReference type="AlphaFoldDB" id="A0A067PMY6"/>
<evidence type="ECO:0000313" key="3">
    <source>
        <dbReference type="Proteomes" id="UP000027265"/>
    </source>
</evidence>
<protein>
    <submittedName>
        <fullName evidence="2">Uncharacterized protein</fullName>
    </submittedName>
</protein>
<evidence type="ECO:0000256" key="1">
    <source>
        <dbReference type="SAM" id="Phobius"/>
    </source>
</evidence>
<keyword evidence="1" id="KW-1133">Transmembrane helix</keyword>
<evidence type="ECO:0000313" key="2">
    <source>
        <dbReference type="EMBL" id="KDQ51686.1"/>
    </source>
</evidence>
<accession>A0A067PMY6</accession>
<keyword evidence="1" id="KW-0812">Transmembrane</keyword>
<keyword evidence="3" id="KW-1185">Reference proteome</keyword>
<dbReference type="InParanoid" id="A0A067PMY6"/>
<dbReference type="HOGENOM" id="CLU_2133865_0_0_1"/>
<feature type="transmembrane region" description="Helical" evidence="1">
    <location>
        <begin position="12"/>
        <end position="32"/>
    </location>
</feature>
<reference evidence="3" key="1">
    <citation type="journal article" date="2014" name="Proc. Natl. Acad. Sci. U.S.A.">
        <title>Extensive sampling of basidiomycete genomes demonstrates inadequacy of the white-rot/brown-rot paradigm for wood decay fungi.</title>
        <authorList>
            <person name="Riley R."/>
            <person name="Salamov A.A."/>
            <person name="Brown D.W."/>
            <person name="Nagy L.G."/>
            <person name="Floudas D."/>
            <person name="Held B.W."/>
            <person name="Levasseur A."/>
            <person name="Lombard V."/>
            <person name="Morin E."/>
            <person name="Otillar R."/>
            <person name="Lindquist E.A."/>
            <person name="Sun H."/>
            <person name="LaButti K.M."/>
            <person name="Schmutz J."/>
            <person name="Jabbour D."/>
            <person name="Luo H."/>
            <person name="Baker S.E."/>
            <person name="Pisabarro A.G."/>
            <person name="Walton J.D."/>
            <person name="Blanchette R.A."/>
            <person name="Henrissat B."/>
            <person name="Martin F."/>
            <person name="Cullen D."/>
            <person name="Hibbett D.S."/>
            <person name="Grigoriev I.V."/>
        </authorList>
    </citation>
    <scope>NUCLEOTIDE SEQUENCE [LARGE SCALE GENOMIC DNA]</scope>
    <source>
        <strain evidence="3">MUCL 33604</strain>
    </source>
</reference>
<name>A0A067PMY6_9AGAM</name>
<keyword evidence="1" id="KW-0472">Membrane</keyword>